<evidence type="ECO:0000259" key="3">
    <source>
        <dbReference type="SMART" id="SM00642"/>
    </source>
</evidence>
<organism evidence="4 5">
    <name type="scientific">Sinomonas cyclohexanicum</name>
    <name type="common">Corynebacterium cyclohexanicum</name>
    <dbReference type="NCBI Taxonomy" id="322009"/>
    <lineage>
        <taxon>Bacteria</taxon>
        <taxon>Bacillati</taxon>
        <taxon>Actinomycetota</taxon>
        <taxon>Actinomycetes</taxon>
        <taxon>Micrococcales</taxon>
        <taxon>Micrococcaceae</taxon>
        <taxon>Sinomonas</taxon>
    </lineage>
</organism>
<keyword evidence="1" id="KW-0378">Hydrolase</keyword>
<dbReference type="Gene3D" id="3.20.20.80">
    <property type="entry name" value="Glycosidases"/>
    <property type="match status" value="1"/>
</dbReference>
<dbReference type="InterPro" id="IPR006047">
    <property type="entry name" value="GH13_cat_dom"/>
</dbReference>
<dbReference type="EMBL" id="AP024525">
    <property type="protein sequence ID" value="BCT74968.1"/>
    <property type="molecule type" value="Genomic_DNA"/>
</dbReference>
<sequence>MIPATTVPGLEAHHDGSPLYVHGGHDGSGHLGLGDEARVRVRTREGSGVVRVWVRTVEDAEPRFAPARHLGAAAGWDWWEGRVRVHNPVARYRFLLEREHDGAGSPPAWLNAAGMWGHDVPDVADFRLTAAAPGPGWAAGAVTYQVFPDRFARSTERALAESAAAEGASGWAAPDWAVPAMWGDAVVHEGPDTPRQLFGGDLDGIREHLDHLEELGVEVLYLTPIFPARSNHRYDASTFRHVDPILGGDSALVRLVTACHARGIRVIGDLTANHTGDAHEWFQRAAASRARADGTGAGATSSAAERDYYYFGPDGTYEAWWGVPSLPKLDWASLALRGEFLEGPGSVVAQWLREPYRLDGWRLDVGNMTGRLGAVDHHTDVFRVLRATALAARPDALLIAESTNDASADFQGDTFHGSMSYASLTRPLWGWLADGIAVNYFGAPSGRPPRIPAEGFLAQYRAFSAAYPWDVRLRSLSAIDTHDTARAATAMVPGGQQVAAVLAFTLPGMPMVFAGDEFGLEGVNGEDSRTPMPWDAPERVVADLRGLYSRLGRLRDEPTLRIGSLRWLWARGDLLVFVRELPEATFLVAAARAATAVALPAGVLPEGWPGAEPALAVGRLVLEPADARPRPDAQGAAAHDGAARLAAEGPAAVVWRLAGPGLPAEG</sequence>
<keyword evidence="5" id="KW-1185">Reference proteome</keyword>
<dbReference type="CDD" id="cd02857">
    <property type="entry name" value="E_set_CDase_PDE_N"/>
    <property type="match status" value="1"/>
</dbReference>
<evidence type="ECO:0000313" key="4">
    <source>
        <dbReference type="EMBL" id="BCT74968.1"/>
    </source>
</evidence>
<proteinExistence type="predicted"/>
<dbReference type="InterPro" id="IPR017853">
    <property type="entry name" value="GH"/>
</dbReference>
<name>A0ABM7PRZ9_SINCY</name>
<evidence type="ECO:0000256" key="1">
    <source>
        <dbReference type="ARBA" id="ARBA00022801"/>
    </source>
</evidence>
<evidence type="ECO:0000256" key="2">
    <source>
        <dbReference type="ARBA" id="ARBA00023295"/>
    </source>
</evidence>
<accession>A0ABM7PRZ9</accession>
<dbReference type="Proteomes" id="UP001319861">
    <property type="component" value="Chromosome"/>
</dbReference>
<gene>
    <name evidence="4" type="ORF">SCMU_08100</name>
</gene>
<dbReference type="RefSeq" id="WP_229231742.1">
    <property type="nucleotide sequence ID" value="NZ_AP024525.1"/>
</dbReference>
<reference evidence="4 5" key="1">
    <citation type="journal article" date="2021" name="J. Biosci. Bioeng.">
        <title>Identification and characterization of a chc gene cluster responsible for the aromatization pathway of cyclohexanecarboxylate degradation in Sinomonas cyclohexanicum ATCC 51369.</title>
        <authorList>
            <person name="Yamamoto T."/>
            <person name="Hasegawa Y."/>
            <person name="Lau P.C.K."/>
            <person name="Iwaki H."/>
        </authorList>
    </citation>
    <scope>NUCLEOTIDE SEQUENCE [LARGE SCALE GENOMIC DNA]</scope>
    <source>
        <strain evidence="4 5">ATCC 51369</strain>
    </source>
</reference>
<dbReference type="Pfam" id="PF00128">
    <property type="entry name" value="Alpha-amylase"/>
    <property type="match status" value="1"/>
</dbReference>
<dbReference type="PANTHER" id="PTHR10357:SF210">
    <property type="entry name" value="MALTODEXTRIN GLUCOSIDASE"/>
    <property type="match status" value="1"/>
</dbReference>
<keyword evidence="2" id="KW-0326">Glycosidase</keyword>
<protein>
    <submittedName>
        <fullName evidence="4">Alpha-glycosidase</fullName>
    </submittedName>
</protein>
<dbReference type="PANTHER" id="PTHR10357">
    <property type="entry name" value="ALPHA-AMYLASE FAMILY MEMBER"/>
    <property type="match status" value="1"/>
</dbReference>
<dbReference type="SMART" id="SM00642">
    <property type="entry name" value="Aamy"/>
    <property type="match status" value="1"/>
</dbReference>
<feature type="domain" description="Glycosyl hydrolase family 13 catalytic" evidence="3">
    <location>
        <begin position="145"/>
        <end position="555"/>
    </location>
</feature>
<evidence type="ECO:0000313" key="5">
    <source>
        <dbReference type="Proteomes" id="UP001319861"/>
    </source>
</evidence>
<dbReference type="InterPro" id="IPR004185">
    <property type="entry name" value="Glyco_hydro_13_lg-like_dom"/>
</dbReference>
<dbReference type="CDD" id="cd11338">
    <property type="entry name" value="AmyAc_CMD"/>
    <property type="match status" value="1"/>
</dbReference>
<dbReference type="SUPFAM" id="SSF51445">
    <property type="entry name" value="(Trans)glycosidases"/>
    <property type="match status" value="1"/>
</dbReference>